<accession>A0A937XAI9</accession>
<feature type="signal peptide" evidence="2">
    <location>
        <begin position="1"/>
        <end position="23"/>
    </location>
</feature>
<sequence length="369" mass="39436">MHVRMRRIASRILLVTAAAAALAGSPARGQLEGLVPPPRLQPLPAEALNLLAAAPAPAIDHPPALDWRDAGIVTPPKHQLRCGACWAFAAVACVEAMAIKAGADPGLDLSEQYPISCDTLYHSYGGHSYRNDGCCGGTVLVFEFMLDWPAIPEAFYAYGDGDFDGAGPRACSAEPDWNTIPCPTHLPPHTGWRVVQWHPLPADPTGVVPKGLLMDAIQQGPVWLGYEVFADFVAYWVGGDPGTPYRRTGGASLGFHAVLLIGYEEERNAWIVKNSWGAETGPFGDGTFMIDRDLHNCRFGMNAAIVTAVSGGEVALRPCCVGEDCQMLSSADCIALGGDWMSEAEACEPNPCATPVRPTSLGRLKDLFR</sequence>
<dbReference type="Proteomes" id="UP000748308">
    <property type="component" value="Unassembled WGS sequence"/>
</dbReference>
<name>A0A937XAI9_UNCEI</name>
<dbReference type="InterPro" id="IPR038765">
    <property type="entry name" value="Papain-like_cys_pep_sf"/>
</dbReference>
<evidence type="ECO:0000313" key="4">
    <source>
        <dbReference type="EMBL" id="MBM3318530.1"/>
    </source>
</evidence>
<feature type="chain" id="PRO_5037980939" description="Peptidase C1A papain C-terminal domain-containing protein" evidence="2">
    <location>
        <begin position="24"/>
        <end position="369"/>
    </location>
</feature>
<organism evidence="4 5">
    <name type="scientific">Eiseniibacteriota bacterium</name>
    <dbReference type="NCBI Taxonomy" id="2212470"/>
    <lineage>
        <taxon>Bacteria</taxon>
        <taxon>Candidatus Eiseniibacteriota</taxon>
    </lineage>
</organism>
<gene>
    <name evidence="4" type="ORF">FJY75_11825</name>
</gene>
<dbReference type="InterPro" id="IPR000668">
    <property type="entry name" value="Peptidase_C1A_C"/>
</dbReference>
<dbReference type="SUPFAM" id="SSF54001">
    <property type="entry name" value="Cysteine proteinases"/>
    <property type="match status" value="1"/>
</dbReference>
<evidence type="ECO:0000256" key="2">
    <source>
        <dbReference type="SAM" id="SignalP"/>
    </source>
</evidence>
<dbReference type="EMBL" id="VGIY01000388">
    <property type="protein sequence ID" value="MBM3318530.1"/>
    <property type="molecule type" value="Genomic_DNA"/>
</dbReference>
<feature type="domain" description="Peptidase C1A papain C-terminal" evidence="3">
    <location>
        <begin position="61"/>
        <end position="307"/>
    </location>
</feature>
<comment type="similarity">
    <text evidence="1">Belongs to the peptidase C1 family.</text>
</comment>
<comment type="caution">
    <text evidence="4">The sequence shown here is derived from an EMBL/GenBank/DDBJ whole genome shotgun (WGS) entry which is preliminary data.</text>
</comment>
<dbReference type="GO" id="GO:0006508">
    <property type="term" value="P:proteolysis"/>
    <property type="evidence" value="ECO:0007669"/>
    <property type="project" value="InterPro"/>
</dbReference>
<evidence type="ECO:0000256" key="1">
    <source>
        <dbReference type="ARBA" id="ARBA00008455"/>
    </source>
</evidence>
<dbReference type="GO" id="GO:0008234">
    <property type="term" value="F:cysteine-type peptidase activity"/>
    <property type="evidence" value="ECO:0007669"/>
    <property type="project" value="InterPro"/>
</dbReference>
<dbReference type="Pfam" id="PF00112">
    <property type="entry name" value="Peptidase_C1"/>
    <property type="match status" value="1"/>
</dbReference>
<evidence type="ECO:0000259" key="3">
    <source>
        <dbReference type="SMART" id="SM00645"/>
    </source>
</evidence>
<dbReference type="AlphaFoldDB" id="A0A937XAI9"/>
<proteinExistence type="inferred from homology"/>
<keyword evidence="2" id="KW-0732">Signal</keyword>
<dbReference type="InterPro" id="IPR000169">
    <property type="entry name" value="Pept_cys_AS"/>
</dbReference>
<dbReference type="Gene3D" id="3.90.70.10">
    <property type="entry name" value="Cysteine proteinases"/>
    <property type="match status" value="1"/>
</dbReference>
<dbReference type="PRINTS" id="PR00705">
    <property type="entry name" value="PAPAIN"/>
</dbReference>
<evidence type="ECO:0000313" key="5">
    <source>
        <dbReference type="Proteomes" id="UP000748308"/>
    </source>
</evidence>
<dbReference type="PROSITE" id="PS00139">
    <property type="entry name" value="THIOL_PROTEASE_CYS"/>
    <property type="match status" value="1"/>
</dbReference>
<dbReference type="SMART" id="SM00645">
    <property type="entry name" value="Pept_C1"/>
    <property type="match status" value="1"/>
</dbReference>
<dbReference type="InterPro" id="IPR013128">
    <property type="entry name" value="Peptidase_C1A"/>
</dbReference>
<reference evidence="4" key="1">
    <citation type="submission" date="2019-03" db="EMBL/GenBank/DDBJ databases">
        <title>Lake Tanganyika Metagenome-Assembled Genomes (MAGs).</title>
        <authorList>
            <person name="Tran P."/>
        </authorList>
    </citation>
    <scope>NUCLEOTIDE SEQUENCE</scope>
    <source>
        <strain evidence="4">M_DeepCast_400m_m2_100</strain>
    </source>
</reference>
<protein>
    <recommendedName>
        <fullName evidence="3">Peptidase C1A papain C-terminal domain-containing protein</fullName>
    </recommendedName>
</protein>
<dbReference type="PANTHER" id="PTHR12411">
    <property type="entry name" value="CYSTEINE PROTEASE FAMILY C1-RELATED"/>
    <property type="match status" value="1"/>
</dbReference>